<evidence type="ECO:0000256" key="3">
    <source>
        <dbReference type="ARBA" id="ARBA00022475"/>
    </source>
</evidence>
<feature type="transmembrane region" description="Helical" evidence="7">
    <location>
        <begin position="389"/>
        <end position="408"/>
    </location>
</feature>
<dbReference type="EMBL" id="CP020880">
    <property type="protein sequence ID" value="ART75375.1"/>
    <property type="molecule type" value="Genomic_DNA"/>
</dbReference>
<keyword evidence="4 7" id="KW-0812">Transmembrane</keyword>
<evidence type="ECO:0000313" key="11">
    <source>
        <dbReference type="Proteomes" id="UP000323393"/>
    </source>
</evidence>
<feature type="transmembrane region" description="Helical" evidence="7">
    <location>
        <begin position="106"/>
        <end position="127"/>
    </location>
</feature>
<dbReference type="EMBL" id="VTEU01000004">
    <property type="protein sequence ID" value="TYS58751.1"/>
    <property type="molecule type" value="Genomic_DNA"/>
</dbReference>
<feature type="transmembrane region" description="Helical" evidence="7">
    <location>
        <begin position="38"/>
        <end position="58"/>
    </location>
</feature>
<dbReference type="Gene3D" id="1.20.1250.20">
    <property type="entry name" value="MFS general substrate transporter like domains"/>
    <property type="match status" value="1"/>
</dbReference>
<dbReference type="AlphaFoldDB" id="A0A1Y0CKD4"/>
<organism evidence="9 11">
    <name type="scientific">Sutcliffiella horikoshii</name>
    <dbReference type="NCBI Taxonomy" id="79883"/>
    <lineage>
        <taxon>Bacteria</taxon>
        <taxon>Bacillati</taxon>
        <taxon>Bacillota</taxon>
        <taxon>Bacilli</taxon>
        <taxon>Bacillales</taxon>
        <taxon>Bacillaceae</taxon>
        <taxon>Sutcliffiella</taxon>
    </lineage>
</organism>
<dbReference type="Proteomes" id="UP000195573">
    <property type="component" value="Chromosome"/>
</dbReference>
<sequence length="436" mass="48137">MEESLKLKRATYHLYTFMISKLISTFGSQVYAFAISFYILQLTGSATSFATNLLCNILPRTLAGPFVGAITDRYSRKKIVIISQVATTLAITGLLIYTLTSGLSLIAIYTTTCILSLTSMFSGIAFTSSITGLIDQARIQKAMAMNQMAISFAAIGSPAVGGLLYGTVPIPVFLVMFIVASVIAVILESTMNFRLFSGEKSSVEKGEQKESMWQSMKAGLSYIRFQKTIMVMLWISLLINFLFGAYEVGYSYILIEKLQIESQHFGLTQGAFSLGMLLMSVYFSARKEVRFPLLLSKRGIIGLGAVMGSISLPLLLSMNYWMMFSYFMILMFSFGSLIIIVNTPLQVMLQKTIADEFKGRVFSIIETMAMALIPLGMVIYGVLYDIFPGEWILLLSAGMLIVITLIMARPSVIRKVHPEIGEKQSGRVVETGSVAR</sequence>
<name>A0A1Y0CKD4_9BACI</name>
<feature type="transmembrane region" description="Helical" evidence="7">
    <location>
        <begin position="265"/>
        <end position="283"/>
    </location>
</feature>
<evidence type="ECO:0000256" key="2">
    <source>
        <dbReference type="ARBA" id="ARBA00022448"/>
    </source>
</evidence>
<evidence type="ECO:0000256" key="6">
    <source>
        <dbReference type="ARBA" id="ARBA00023136"/>
    </source>
</evidence>
<reference evidence="9 11" key="2">
    <citation type="submission" date="2019-08" db="EMBL/GenBank/DDBJ databases">
        <title>Bacillus genomes from the desert of Cuatro Cienegas, Coahuila.</title>
        <authorList>
            <person name="Olmedo-Alvarez G."/>
        </authorList>
    </citation>
    <scope>NUCLEOTIDE SEQUENCE [LARGE SCALE GENOMIC DNA]</scope>
    <source>
        <strain evidence="9 11">CH88_3T</strain>
    </source>
</reference>
<dbReference type="InterPro" id="IPR011701">
    <property type="entry name" value="MFS"/>
</dbReference>
<evidence type="ECO:0000313" key="9">
    <source>
        <dbReference type="EMBL" id="TYS58751.1"/>
    </source>
</evidence>
<evidence type="ECO:0000256" key="5">
    <source>
        <dbReference type="ARBA" id="ARBA00022989"/>
    </source>
</evidence>
<feature type="transmembrane region" description="Helical" evidence="7">
    <location>
        <begin position="12"/>
        <end position="32"/>
    </location>
</feature>
<evidence type="ECO:0000313" key="8">
    <source>
        <dbReference type="EMBL" id="ART75375.1"/>
    </source>
</evidence>
<dbReference type="Proteomes" id="UP000323393">
    <property type="component" value="Unassembled WGS sequence"/>
</dbReference>
<proteinExistence type="predicted"/>
<keyword evidence="10" id="KW-1185">Reference proteome</keyword>
<evidence type="ECO:0000256" key="1">
    <source>
        <dbReference type="ARBA" id="ARBA00004651"/>
    </source>
</evidence>
<reference evidence="8 10" key="1">
    <citation type="submission" date="2017-04" db="EMBL/GenBank/DDBJ databases">
        <title>Complete Genome Sequence of the Bacillus horikoshii 20a strain from Cuatro Cienegas, Coahuila, Mexico.</title>
        <authorList>
            <person name="Zarza E."/>
            <person name="Alcaraz L.D."/>
            <person name="Aguilar-Salinas B."/>
            <person name="Islas A."/>
            <person name="Olmedo-Alvarez G."/>
        </authorList>
    </citation>
    <scope>NUCLEOTIDE SEQUENCE [LARGE SCALE GENOMIC DNA]</scope>
    <source>
        <strain evidence="8 10">20a</strain>
    </source>
</reference>
<dbReference type="RefSeq" id="WP_088017297.1">
    <property type="nucleotide sequence ID" value="NZ_VTEU01000004.1"/>
</dbReference>
<evidence type="ECO:0000313" key="10">
    <source>
        <dbReference type="Proteomes" id="UP000195573"/>
    </source>
</evidence>
<dbReference type="KEGG" id="bhk:B4U37_04660"/>
<feature type="transmembrane region" description="Helical" evidence="7">
    <location>
        <begin position="361"/>
        <end position="383"/>
    </location>
</feature>
<feature type="transmembrane region" description="Helical" evidence="7">
    <location>
        <begin position="320"/>
        <end position="341"/>
    </location>
</feature>
<dbReference type="CDD" id="cd06173">
    <property type="entry name" value="MFS_MefA_like"/>
    <property type="match status" value="1"/>
</dbReference>
<dbReference type="GO" id="GO:0022857">
    <property type="term" value="F:transmembrane transporter activity"/>
    <property type="evidence" value="ECO:0007669"/>
    <property type="project" value="InterPro"/>
</dbReference>
<dbReference type="SUPFAM" id="SSF103473">
    <property type="entry name" value="MFS general substrate transporter"/>
    <property type="match status" value="1"/>
</dbReference>
<feature type="transmembrane region" description="Helical" evidence="7">
    <location>
        <begin position="231"/>
        <end position="253"/>
    </location>
</feature>
<gene>
    <name evidence="8" type="ORF">B4U37_04660</name>
    <name evidence="9" type="ORF">FZC74_13215</name>
</gene>
<accession>A0A1Y0CKD4</accession>
<keyword evidence="5 7" id="KW-1133">Transmembrane helix</keyword>
<dbReference type="Pfam" id="PF07690">
    <property type="entry name" value="MFS_1"/>
    <property type="match status" value="1"/>
</dbReference>
<feature type="transmembrane region" description="Helical" evidence="7">
    <location>
        <begin position="172"/>
        <end position="191"/>
    </location>
</feature>
<feature type="transmembrane region" description="Helical" evidence="7">
    <location>
        <begin position="295"/>
        <end position="314"/>
    </location>
</feature>
<dbReference type="PANTHER" id="PTHR43266">
    <property type="entry name" value="MACROLIDE-EFFLUX PROTEIN"/>
    <property type="match status" value="1"/>
</dbReference>
<evidence type="ECO:0000256" key="7">
    <source>
        <dbReference type="SAM" id="Phobius"/>
    </source>
</evidence>
<keyword evidence="2" id="KW-0813">Transport</keyword>
<evidence type="ECO:0000256" key="4">
    <source>
        <dbReference type="ARBA" id="ARBA00022692"/>
    </source>
</evidence>
<dbReference type="GO" id="GO:0005886">
    <property type="term" value="C:plasma membrane"/>
    <property type="evidence" value="ECO:0007669"/>
    <property type="project" value="UniProtKB-SubCell"/>
</dbReference>
<keyword evidence="3" id="KW-1003">Cell membrane</keyword>
<protein>
    <submittedName>
        <fullName evidence="9">MFS transporter</fullName>
    </submittedName>
</protein>
<feature type="transmembrane region" description="Helical" evidence="7">
    <location>
        <begin position="79"/>
        <end position="100"/>
    </location>
</feature>
<dbReference type="InterPro" id="IPR036259">
    <property type="entry name" value="MFS_trans_sf"/>
</dbReference>
<feature type="transmembrane region" description="Helical" evidence="7">
    <location>
        <begin position="148"/>
        <end position="166"/>
    </location>
</feature>
<dbReference type="PANTHER" id="PTHR43266:SF9">
    <property type="entry name" value="PERMEASE, MAJOR FACILITATOR SUPERFAMILY-RELATED"/>
    <property type="match status" value="1"/>
</dbReference>
<keyword evidence="6 7" id="KW-0472">Membrane</keyword>
<comment type="subcellular location">
    <subcellularLocation>
        <location evidence="1">Cell membrane</location>
        <topology evidence="1">Multi-pass membrane protein</topology>
    </subcellularLocation>
</comment>